<reference evidence="1" key="1">
    <citation type="journal article" date="2023" name="Nat. Commun.">
        <title>Diploid and tetraploid genomes of Acorus and the evolution of monocots.</title>
        <authorList>
            <person name="Ma L."/>
            <person name="Liu K.W."/>
            <person name="Li Z."/>
            <person name="Hsiao Y.Y."/>
            <person name="Qi Y."/>
            <person name="Fu T."/>
            <person name="Tang G.D."/>
            <person name="Zhang D."/>
            <person name="Sun W.H."/>
            <person name="Liu D.K."/>
            <person name="Li Y."/>
            <person name="Chen G.Z."/>
            <person name="Liu X.D."/>
            <person name="Liao X.Y."/>
            <person name="Jiang Y.T."/>
            <person name="Yu X."/>
            <person name="Hao Y."/>
            <person name="Huang J."/>
            <person name="Zhao X.W."/>
            <person name="Ke S."/>
            <person name="Chen Y.Y."/>
            <person name="Wu W.L."/>
            <person name="Hsu J.L."/>
            <person name="Lin Y.F."/>
            <person name="Huang M.D."/>
            <person name="Li C.Y."/>
            <person name="Huang L."/>
            <person name="Wang Z.W."/>
            <person name="Zhao X."/>
            <person name="Zhong W.Y."/>
            <person name="Peng D.H."/>
            <person name="Ahmad S."/>
            <person name="Lan S."/>
            <person name="Zhang J.S."/>
            <person name="Tsai W.C."/>
            <person name="Van de Peer Y."/>
            <person name="Liu Z.J."/>
        </authorList>
    </citation>
    <scope>NUCLEOTIDE SEQUENCE</scope>
    <source>
        <strain evidence="1">CP</strain>
    </source>
</reference>
<comment type="caution">
    <text evidence="1">The sequence shown here is derived from an EMBL/GenBank/DDBJ whole genome shotgun (WGS) entry which is preliminary data.</text>
</comment>
<organism evidence="1 2">
    <name type="scientific">Acorus calamus</name>
    <name type="common">Sweet flag</name>
    <dbReference type="NCBI Taxonomy" id="4465"/>
    <lineage>
        <taxon>Eukaryota</taxon>
        <taxon>Viridiplantae</taxon>
        <taxon>Streptophyta</taxon>
        <taxon>Embryophyta</taxon>
        <taxon>Tracheophyta</taxon>
        <taxon>Spermatophyta</taxon>
        <taxon>Magnoliopsida</taxon>
        <taxon>Liliopsida</taxon>
        <taxon>Acoraceae</taxon>
        <taxon>Acorus</taxon>
    </lineage>
</organism>
<dbReference type="EMBL" id="JAUJYO010000015">
    <property type="protein sequence ID" value="KAK1296787.1"/>
    <property type="molecule type" value="Genomic_DNA"/>
</dbReference>
<evidence type="ECO:0000313" key="1">
    <source>
        <dbReference type="EMBL" id="KAK1296787.1"/>
    </source>
</evidence>
<evidence type="ECO:0000313" key="2">
    <source>
        <dbReference type="Proteomes" id="UP001180020"/>
    </source>
</evidence>
<accession>A0AAV9D6E2</accession>
<gene>
    <name evidence="1" type="ORF">QJS10_CPB15g01293</name>
</gene>
<name>A0AAV9D6E2_ACOCL</name>
<dbReference type="AlphaFoldDB" id="A0AAV9D6E2"/>
<reference evidence="1" key="2">
    <citation type="submission" date="2023-06" db="EMBL/GenBank/DDBJ databases">
        <authorList>
            <person name="Ma L."/>
            <person name="Liu K.-W."/>
            <person name="Li Z."/>
            <person name="Hsiao Y.-Y."/>
            <person name="Qi Y."/>
            <person name="Fu T."/>
            <person name="Tang G."/>
            <person name="Zhang D."/>
            <person name="Sun W.-H."/>
            <person name="Liu D.-K."/>
            <person name="Li Y."/>
            <person name="Chen G.-Z."/>
            <person name="Liu X.-D."/>
            <person name="Liao X.-Y."/>
            <person name="Jiang Y.-T."/>
            <person name="Yu X."/>
            <person name="Hao Y."/>
            <person name="Huang J."/>
            <person name="Zhao X.-W."/>
            <person name="Ke S."/>
            <person name="Chen Y.-Y."/>
            <person name="Wu W.-L."/>
            <person name="Hsu J.-L."/>
            <person name="Lin Y.-F."/>
            <person name="Huang M.-D."/>
            <person name="Li C.-Y."/>
            <person name="Huang L."/>
            <person name="Wang Z.-W."/>
            <person name="Zhao X."/>
            <person name="Zhong W.-Y."/>
            <person name="Peng D.-H."/>
            <person name="Ahmad S."/>
            <person name="Lan S."/>
            <person name="Zhang J.-S."/>
            <person name="Tsai W.-C."/>
            <person name="Van De Peer Y."/>
            <person name="Liu Z.-J."/>
        </authorList>
    </citation>
    <scope>NUCLEOTIDE SEQUENCE</scope>
    <source>
        <strain evidence="1">CP</strain>
        <tissue evidence="1">Leaves</tissue>
    </source>
</reference>
<sequence>MVSNSILHARSGKKYDQVTIIIRMISAPVKPPMCSTPRKNWACTGTRFHWDKDQTAASAAAVDRWHLGLAIIGIITKVAGVQFLQGPLSNDKCLIVQIIHQYRFTDTPSFACAIRSRRATRANGHPLSFFFCYLSYPPEGYSALEFYK</sequence>
<proteinExistence type="predicted"/>
<dbReference type="Proteomes" id="UP001180020">
    <property type="component" value="Unassembled WGS sequence"/>
</dbReference>
<keyword evidence="2" id="KW-1185">Reference proteome</keyword>
<protein>
    <submittedName>
        <fullName evidence="1">Uncharacterized protein</fullName>
    </submittedName>
</protein>